<dbReference type="Gene3D" id="3.30.559.10">
    <property type="entry name" value="Chloramphenicol acetyltransferase-like domain"/>
    <property type="match status" value="3"/>
</dbReference>
<dbReference type="InterPro" id="IPR000873">
    <property type="entry name" value="AMP-dep_synth/lig_dom"/>
</dbReference>
<dbReference type="Pfam" id="PF13469">
    <property type="entry name" value="Sulfotransfer_3"/>
    <property type="match status" value="1"/>
</dbReference>
<dbReference type="GO" id="GO:0044550">
    <property type="term" value="P:secondary metabolite biosynthetic process"/>
    <property type="evidence" value="ECO:0007669"/>
    <property type="project" value="UniProtKB-ARBA"/>
</dbReference>
<feature type="domain" description="Carrier" evidence="5">
    <location>
        <begin position="3298"/>
        <end position="3373"/>
    </location>
</feature>
<dbReference type="SUPFAM" id="SSF47336">
    <property type="entry name" value="ACP-like"/>
    <property type="match status" value="3"/>
</dbReference>
<dbReference type="PROSITE" id="PS50075">
    <property type="entry name" value="CARRIER"/>
    <property type="match status" value="3"/>
</dbReference>
<dbReference type="SUPFAM" id="SSF52777">
    <property type="entry name" value="CoA-dependent acyltransferases"/>
    <property type="match status" value="6"/>
</dbReference>
<dbReference type="InterPro" id="IPR010071">
    <property type="entry name" value="AA_adenyl_dom"/>
</dbReference>
<dbReference type="InterPro" id="IPR045851">
    <property type="entry name" value="AMP-bd_C_sf"/>
</dbReference>
<dbReference type="Gene3D" id="3.30.559.30">
    <property type="entry name" value="Nonribosomal peptide synthetase, condensation domain"/>
    <property type="match status" value="3"/>
</dbReference>
<dbReference type="FunFam" id="3.40.50.980:FF:000001">
    <property type="entry name" value="Non-ribosomal peptide synthetase"/>
    <property type="match status" value="2"/>
</dbReference>
<evidence type="ECO:0000256" key="3">
    <source>
        <dbReference type="ARBA" id="ARBA00022450"/>
    </source>
</evidence>
<dbReference type="InterPro" id="IPR020806">
    <property type="entry name" value="PKS_PP-bd"/>
</dbReference>
<protein>
    <submittedName>
        <fullName evidence="6">Amino acid adenylation domain-containing protein</fullName>
    </submittedName>
</protein>
<dbReference type="SMART" id="SM00823">
    <property type="entry name" value="PKS_PP"/>
    <property type="match status" value="3"/>
</dbReference>
<dbReference type="Gene3D" id="3.40.50.980">
    <property type="match status" value="2"/>
</dbReference>
<dbReference type="SUPFAM" id="SSF53335">
    <property type="entry name" value="S-adenosyl-L-methionine-dependent methyltransferases"/>
    <property type="match status" value="1"/>
</dbReference>
<dbReference type="CDD" id="cd19531">
    <property type="entry name" value="LCL_NRPS-like"/>
    <property type="match status" value="3"/>
</dbReference>
<dbReference type="InterPro" id="IPR027417">
    <property type="entry name" value="P-loop_NTPase"/>
</dbReference>
<dbReference type="SUPFAM" id="SSF56801">
    <property type="entry name" value="Acetyl-CoA synthetase-like"/>
    <property type="match status" value="3"/>
</dbReference>
<evidence type="ECO:0000256" key="4">
    <source>
        <dbReference type="ARBA" id="ARBA00022553"/>
    </source>
</evidence>
<sequence>MKISSFKLVEKGAAKLPAAFEALNQTATDYPDDKTVSQLFEEIAGTYADKTAFQYGDFSFTYKELDERSNQVANFLVAHNIAIEEPVAVLLQPSDHMLVALLGILKAGGTYVSFHPDFPFQRLKYIIEDTGAKWVISEKKYLKLLNKLQWECPSLESYLCLDTDDLLKEDDEVNELGKAELWDYIGQKAADDIQGGGWVNSYTGEDLSRKVMDEYGDNILHKLKPLLKKEHKVLEIGCSSGISMFRLAPLVKSYYGVDHSEEILKKTKAESEKRGLDNIFLQTMSADEISSLKERDFDVIIINSVIQCFNGHNYLYKVLESAMELVSDKGLIFIGDIMDQDSKDELIQSLKDFKAQNPGKYTTKLDWSNELFISRNFFNDLQHDFAAIDRVEHSEKIATVESELTQFRFDTMLHIDRTASSEGRSLPVRNKRQYSQKHFSALSKGAVKRDQSADNTAYITYTSGTTGVPKGVLIRHKSINRLVRNTNYINITPENRIAQTAPLSFDASTFEIWGALLNGASLHLIDKEALLTHVEFGVYLKKYNVNTCWLTASLFNNLVDGGTEVFAPLKTLLVGGEALSAPHISKVRKAWPDLALINGYGPTENTTFSTTFLIDGTDESLSNIPIGKPIANSQCYIVKETDYNQILPPGIPGELCVSGDGLAKGYLNDPELTAEKFVPHPFKKGEKLYRTGDRARLLPDGNIQFIGRVDEQVKVRGYRIELKEIENQLGKITGVKESAIIVEEDEFKHKRLVAYVVHHEEHTIEDIKAELSLSLPGYMVPQHFIPLEALPLTDNGKLNRKLLPKVTDYLKEGVDLPTNDTEKAVAEIWKKVLDIPQVGIHDNFFEIGGHSLKATQVTAKVEEELGVKVSIKELFLNPTIKGLSEIIAGGDRAQQVKIERLGDRPYYEASYAQRRLWVLDRINPDQIVYNMPGMSILKNIDKDALNKALLTLIERHEVLRTTFITVDDEPMQKVHNLEDFPFKMVYEDLRDQAIETDQLEQIAQKEAQTPFNLEKGPLFRVKLLQLTDNECAFIYTVHHIVSDGWSMGLMVKEVLSLYEAFVQDKENPLPELPIQYRDYAHWQKVQLSGAILEEHKQFWLGKLQHLPAPLELPTDFERPSVQSFDGGLIDFELTEDMASRFEALCNKHQVTLFMGFLSVVRVLLYKYTGQTDMTVGSPVSGRVHRDLDNLIGFFVNMIAIRGEVDPDMSFKDYLSQTKAELLETYDHQVYPYDQIVSDLHLKRDMSRNPLFDVVVTADINNLSVGAENTSEALDDTTATDSEIDFNIGSKFDLLMRLIRRNEGHLQVHVRYNSNLFKEETVLRLKEHLLCLFHHVLNNPDTALIALNHESDQLSDNQTAKEEGTDVPSIEDNKRIQKSFNNTQAGYPQDKTLIDLFDEQVNLVPDHVAVQDEERSLTYQELSQQASAIASFIKSQNVGKKAIIGLLLDNSIEAVVSIFGVLRAGCTYLPIDSKNPYDRVKLLLNDTDAPLLITQKKYFETVNKLQDGDCEELGAVLYIDSEELSDEVRSEQSDRSQFDLRDIANHANAVVKSSAKPQTLAYIIYTSGSTGTPKGCMITHENVVRLIRNDRHPFSFSSADVWVLAHAYNFDFSVWEIFGSLLNGSKLMVPTNTTRKDMAHFARFIKENKVTVLNQTPLAFKYLSEYLLKHEEESYLSHLKCVIFGGDRLEPATFKPWIASYPLDKVALINMYGITETTVHVTYGKLTEEDILTPSKGSPIGVPLPETTVYVCDKDGNLLPTGVVGEMFVGGTGVCNGYFNNVKLTAERFIINPSISNERLYRTGDTARWLENGTLEFFGRIDNQVKIRGYRIELGEIQRTMLKHPAVKDAHVMAPENKDQQRYIVGYYIANGDLDNDELRRFLTSNLPEYMVPSYLTGMDKFPLSTNGKINAKALPLPHSFVESKNYQAPTTAMETSLVKIWQDVLGINQVGILDDFFELGGDSIKAIRICNKIQELTGDIIHITLLFESPSIKELATSLLNYQNQGGSSIDDQKEAEFRNLIVSPEPVALDEPKNKPAVFILSPPRSGSTLFRAMLSGHPMLFAPPELELMSFNTLEERKDKLEGPYSFFLEGTIRALMELNECDADLARDIMRDLESKKMPVKEFYALLQKLSGDRMLVDKSPNYTIDPEALTRMETYFESPKYLVLQRHPYGMINSFENTKMDQIFRYEHPFTLRELAELTWLVSYQNIQAHLENVPASRKFVVQYEDLVREPESTLMSVCDFLEIPYEKEMLEIYAGKKSKMLDGISEDSKMIGDVKFATHQGIDSTIADRWKDTYKEDFLSRKTLDLARSMAYLPINGEQKASAIEPVPAAAYYEVSHAQKRMWILNQFEEQRSIYNSPAAMIFQGLNLEVFKQVLAEVVQRHEILRTTFTMIEGDLMQQVHEFSECGFDVEFIDLSHEAQSDEKASEIAEEEAIAPFDLEKGPLLRAKLVQLEEGKHLFVFNMHHIISDGWSLIVLIREMTELYNARIEGAESPLAPLHIQYKDYAHWQNQQLRGESLKVYQQYWHNQFKGELPLLDLPTDFQRPRVQTFKGDHTSLELDKDIAKKLKTYSQEQQVSLFATLLSLTKALFYRYTGQEDIIVGTPSTGRNHRDLENQVGLYFNTLGVRSMFRGNEDFGQLLKEVNKQLLNAQKYQIYPFDRLIEELELVRDVSRSPLFDVMVTMQNIDIGPAGQFDLNGVKTVNYAPTFNVSKFDLSLVFKDNGESVSISAEYNVDLFKKETIERMLNHLGQLALSVLDSPQATLDNLDYIPEHEKEQLRDFSSFSESTYPEDKPLHALFEEQVLLNGEKTALITSKQQLTYLNLHERSNKLANYLIETADVQSGDLVGVLIDRSENMLITLLGILKAGAAYVPVDKDYPLERIDYICQDSGMKALITNAELQVNTMMEVINLKDVEEGIDACPSSLPAKGTADSAIYCLYTSGSTGKPKGVLVNHRSVVNFLTSMKQITDITADDRMLATTTYCFDISVLELFLPLVTGATVILADDDTIKDPILVKEAIEKYNPDIMQATPTMWKAQVDAGWQGSKTLKLLCGGEALSVDLGQKLLERSGALFNMYGPTETTIWSTYKYIKHNDDLLTIGRPIANTGIHILDAHQLPTGINIPGELCISGAGLAHEYMNRLDLTAEKFITVKTLNGDHERLYRTGDQARWLPSGDIGFMGRLDNQVKVRGHRIELKEIEHVLLQHPDVDQAIVTVKKDGDQEAQMVAYFITTKTWQPGEWRSYLNRYLPEYMIPAYFIPLDEVPLTSNGKVDHKALPDPVGVNGSSQKDYVPPRNALQSKVLEIWTNILGKTSMGIHDNFFELGGHSLKATQFVSRIRKEMNADIRLSDVFLNPTIESVSACIAQAGRANYQQIEPVAEADSYEISYAQRRLWILNKLQTNQFAYNMPGAYVLEEEVDKDALDRTFKALIERHETLRTTFIEVNGEPRQKIHSYESLGFSVAYTDLRGEENPDEKAAVLAQEESRKPFDLTNGPLIRVSLLQLGEERSMLLYTLHHIIADGWSLRIFFEEAISLYMAFANGRANPLQPLKIQYKDYVHWQNNISLKNDEAYWMTKLSDLPDKIQLPYDFGSEELNNFNGAVESLVLNANLREGLQRLAFKNSTTLSNTVFTILNVLLQNISGQNELLVGTASASRNHVDLEGLIGFFVNPLVILTKIEEDASFEELLQQVTQNSIEAFDHQNYPFDLLVEKVGPKGADHKQPIFNVFYGFQNFVDINTPGSAEEPGKEDKSEEISEKLKGVQQDFNVSRFDLTLFVVDSAEGISLKLEYNSDQFKRETIKKYLSYFEQITQAVLEEQPEKELHGAHEATI</sequence>
<keyword evidence="7" id="KW-1185">Reference proteome</keyword>
<name>A0A937G371_9BACT</name>
<dbReference type="FunFam" id="1.10.1200.10:FF:000005">
    <property type="entry name" value="Nonribosomal peptide synthetase 1"/>
    <property type="match status" value="3"/>
</dbReference>
<dbReference type="InterPro" id="IPR029063">
    <property type="entry name" value="SAM-dependent_MTases_sf"/>
</dbReference>
<dbReference type="Gene3D" id="1.10.1200.10">
    <property type="entry name" value="ACP-like"/>
    <property type="match status" value="2"/>
</dbReference>
<evidence type="ECO:0000256" key="1">
    <source>
        <dbReference type="ARBA" id="ARBA00001957"/>
    </source>
</evidence>
<dbReference type="PANTHER" id="PTHR45527">
    <property type="entry name" value="NONRIBOSOMAL PEPTIDE SYNTHETASE"/>
    <property type="match status" value="1"/>
</dbReference>
<dbReference type="InterPro" id="IPR023213">
    <property type="entry name" value="CAT-like_dom_sf"/>
</dbReference>
<dbReference type="Gene3D" id="3.40.50.300">
    <property type="entry name" value="P-loop containing nucleotide triphosphate hydrolases"/>
    <property type="match status" value="1"/>
</dbReference>
<dbReference type="CDD" id="cd02440">
    <property type="entry name" value="AdoMet_MTases"/>
    <property type="match status" value="1"/>
</dbReference>
<dbReference type="InterPro" id="IPR006162">
    <property type="entry name" value="Ppantetheine_attach_site"/>
</dbReference>
<dbReference type="NCBIfam" id="NF003417">
    <property type="entry name" value="PRK04813.1"/>
    <property type="match status" value="4"/>
</dbReference>
<dbReference type="CDD" id="cd12117">
    <property type="entry name" value="A_NRPS_Srf_like"/>
    <property type="match status" value="1"/>
</dbReference>
<dbReference type="Gene3D" id="3.30.300.30">
    <property type="match status" value="3"/>
</dbReference>
<dbReference type="InterPro" id="IPR020845">
    <property type="entry name" value="AMP-binding_CS"/>
</dbReference>
<dbReference type="SUPFAM" id="SSF52540">
    <property type="entry name" value="P-loop containing nucleoside triphosphate hydrolases"/>
    <property type="match status" value="1"/>
</dbReference>
<keyword evidence="4" id="KW-0597">Phosphoprotein</keyword>
<dbReference type="RefSeq" id="WP_202858695.1">
    <property type="nucleotide sequence ID" value="NZ_JAEUGD010000066.1"/>
</dbReference>
<organism evidence="6 7">
    <name type="scientific">Fulvivirga marina</name>
    <dbReference type="NCBI Taxonomy" id="2494733"/>
    <lineage>
        <taxon>Bacteria</taxon>
        <taxon>Pseudomonadati</taxon>
        <taxon>Bacteroidota</taxon>
        <taxon>Cytophagia</taxon>
        <taxon>Cytophagales</taxon>
        <taxon>Fulvivirgaceae</taxon>
        <taxon>Fulvivirga</taxon>
    </lineage>
</organism>
<dbReference type="Gene3D" id="3.40.50.150">
    <property type="entry name" value="Vaccinia Virus protein VP39"/>
    <property type="match status" value="1"/>
</dbReference>
<dbReference type="PROSITE" id="PS00012">
    <property type="entry name" value="PHOSPHOPANTETHEINE"/>
    <property type="match status" value="2"/>
</dbReference>
<evidence type="ECO:0000259" key="5">
    <source>
        <dbReference type="PROSITE" id="PS50075"/>
    </source>
</evidence>
<gene>
    <name evidence="6" type="ORF">JMN32_22805</name>
</gene>
<dbReference type="Pfam" id="PF13847">
    <property type="entry name" value="Methyltransf_31"/>
    <property type="match status" value="1"/>
</dbReference>
<dbReference type="Pfam" id="PF00550">
    <property type="entry name" value="PP-binding"/>
    <property type="match status" value="3"/>
</dbReference>
<evidence type="ECO:0000313" key="7">
    <source>
        <dbReference type="Proteomes" id="UP000614216"/>
    </source>
</evidence>
<comment type="caution">
    <text evidence="6">The sequence shown here is derived from an EMBL/GenBank/DDBJ whole genome shotgun (WGS) entry which is preliminary data.</text>
</comment>
<dbReference type="GO" id="GO:0031177">
    <property type="term" value="F:phosphopantetheine binding"/>
    <property type="evidence" value="ECO:0007669"/>
    <property type="project" value="InterPro"/>
</dbReference>
<dbReference type="Gene3D" id="3.40.50.1820">
    <property type="entry name" value="alpha/beta hydrolase"/>
    <property type="match status" value="1"/>
</dbReference>
<dbReference type="InterPro" id="IPR036736">
    <property type="entry name" value="ACP-like_sf"/>
</dbReference>
<dbReference type="PROSITE" id="PS00455">
    <property type="entry name" value="AMP_BINDING"/>
    <property type="match status" value="2"/>
</dbReference>
<dbReference type="Pfam" id="PF13193">
    <property type="entry name" value="AMP-binding_C"/>
    <property type="match status" value="3"/>
</dbReference>
<dbReference type="EMBL" id="JAEUGD010000066">
    <property type="protein sequence ID" value="MBL6449160.1"/>
    <property type="molecule type" value="Genomic_DNA"/>
</dbReference>
<dbReference type="Gene3D" id="3.40.50.12780">
    <property type="entry name" value="N-terminal domain of ligase-like"/>
    <property type="match status" value="3"/>
</dbReference>
<dbReference type="InterPro" id="IPR009081">
    <property type="entry name" value="PP-bd_ACP"/>
</dbReference>
<accession>A0A937G371</accession>
<dbReference type="Gene3D" id="2.30.38.10">
    <property type="entry name" value="Luciferase, Domain 3"/>
    <property type="match status" value="1"/>
</dbReference>
<dbReference type="InterPro" id="IPR042099">
    <property type="entry name" value="ANL_N_sf"/>
</dbReference>
<dbReference type="Pfam" id="PF00501">
    <property type="entry name" value="AMP-binding"/>
    <property type="match status" value="4"/>
</dbReference>
<dbReference type="NCBIfam" id="TIGR01733">
    <property type="entry name" value="AA-adenyl-dom"/>
    <property type="match status" value="3"/>
</dbReference>
<dbReference type="GO" id="GO:0043041">
    <property type="term" value="P:amino acid activation for nonribosomal peptide biosynthetic process"/>
    <property type="evidence" value="ECO:0007669"/>
    <property type="project" value="TreeGrafter"/>
</dbReference>
<comment type="cofactor">
    <cofactor evidence="1">
        <name>pantetheine 4'-phosphate</name>
        <dbReference type="ChEBI" id="CHEBI:47942"/>
    </cofactor>
</comment>
<dbReference type="FunFam" id="3.40.50.12780:FF:000012">
    <property type="entry name" value="Non-ribosomal peptide synthetase"/>
    <property type="match status" value="1"/>
</dbReference>
<dbReference type="InterPro" id="IPR025110">
    <property type="entry name" value="AMP-bd_C"/>
</dbReference>
<dbReference type="Pfam" id="PF00668">
    <property type="entry name" value="Condensation"/>
    <property type="match status" value="3"/>
</dbReference>
<reference evidence="6" key="1">
    <citation type="submission" date="2021-01" db="EMBL/GenBank/DDBJ databases">
        <title>Fulvivirga kasyanovii gen. nov., sp nov., a novel member of the phylum Bacteroidetes isolated from seawater in a mussel farm.</title>
        <authorList>
            <person name="Zhao L.-H."/>
            <person name="Wang Z.-J."/>
        </authorList>
    </citation>
    <scope>NUCLEOTIDE SEQUENCE</scope>
    <source>
        <strain evidence="6">29W222</strain>
    </source>
</reference>
<dbReference type="GO" id="GO:0005829">
    <property type="term" value="C:cytosol"/>
    <property type="evidence" value="ECO:0007669"/>
    <property type="project" value="TreeGrafter"/>
</dbReference>
<dbReference type="Proteomes" id="UP000614216">
    <property type="component" value="Unassembled WGS sequence"/>
</dbReference>
<comment type="similarity">
    <text evidence="2">Belongs to the ATP-dependent AMP-binding enzyme family.</text>
</comment>
<keyword evidence="3" id="KW-0596">Phosphopantetheine</keyword>
<dbReference type="PANTHER" id="PTHR45527:SF1">
    <property type="entry name" value="FATTY ACID SYNTHASE"/>
    <property type="match status" value="1"/>
</dbReference>
<dbReference type="InterPro" id="IPR001242">
    <property type="entry name" value="Condensation_dom"/>
</dbReference>
<dbReference type="InterPro" id="IPR029058">
    <property type="entry name" value="AB_hydrolase_fold"/>
</dbReference>
<feature type="domain" description="Carrier" evidence="5">
    <location>
        <begin position="816"/>
        <end position="891"/>
    </location>
</feature>
<dbReference type="GO" id="GO:0003824">
    <property type="term" value="F:catalytic activity"/>
    <property type="evidence" value="ECO:0007669"/>
    <property type="project" value="InterPro"/>
</dbReference>
<evidence type="ECO:0000256" key="2">
    <source>
        <dbReference type="ARBA" id="ARBA00006432"/>
    </source>
</evidence>
<dbReference type="FunFam" id="3.30.300.30:FF:000010">
    <property type="entry name" value="Enterobactin synthetase component F"/>
    <property type="match status" value="2"/>
</dbReference>
<evidence type="ECO:0000313" key="6">
    <source>
        <dbReference type="EMBL" id="MBL6449160.1"/>
    </source>
</evidence>
<proteinExistence type="inferred from homology"/>
<feature type="domain" description="Carrier" evidence="5">
    <location>
        <begin position="1928"/>
        <end position="2003"/>
    </location>
</feature>
<dbReference type="InterPro" id="IPR025714">
    <property type="entry name" value="Methyltranfer_dom"/>
</dbReference>